<accession>A0ABV9SBL4</accession>
<gene>
    <name evidence="1" type="ORF">ACFPCV_26165</name>
</gene>
<keyword evidence="2" id="KW-1185">Reference proteome</keyword>
<comment type="caution">
    <text evidence="1">The sequence shown here is derived from an EMBL/GenBank/DDBJ whole genome shotgun (WGS) entry which is preliminary data.</text>
</comment>
<evidence type="ECO:0000313" key="1">
    <source>
        <dbReference type="EMBL" id="MFC4856996.1"/>
    </source>
</evidence>
<sequence>MAEMVPENQDRYFCRSRRHDGDDTPPRTAPGLAICAECREDTEENLLELPGLYNMCAYMLDMRRPQLRERVSGGKPRGIVLREAVVNVRSDVLGVLASWCGLVANERGVSGPDELSVPRLSTFVLIHFGWLTAHPAAPEFVDELAALADGARAVLQPESTVEITLGPCAHPGCGRTVRAEGHPPRRVRCDAGHEWPPEQWLLLRGGHQLDSREGGE</sequence>
<protein>
    <submittedName>
        <fullName evidence="1">Uncharacterized protein</fullName>
    </submittedName>
</protein>
<evidence type="ECO:0000313" key="2">
    <source>
        <dbReference type="Proteomes" id="UP001595859"/>
    </source>
</evidence>
<dbReference type="Proteomes" id="UP001595859">
    <property type="component" value="Unassembled WGS sequence"/>
</dbReference>
<name>A0ABV9SBL4_9PSEU</name>
<dbReference type="EMBL" id="JBHSIS010000017">
    <property type="protein sequence ID" value="MFC4856996.1"/>
    <property type="molecule type" value="Genomic_DNA"/>
</dbReference>
<proteinExistence type="predicted"/>
<organism evidence="1 2">
    <name type="scientific">Actinophytocola glycyrrhizae</name>
    <dbReference type="NCBI Taxonomy" id="2044873"/>
    <lineage>
        <taxon>Bacteria</taxon>
        <taxon>Bacillati</taxon>
        <taxon>Actinomycetota</taxon>
        <taxon>Actinomycetes</taxon>
        <taxon>Pseudonocardiales</taxon>
        <taxon>Pseudonocardiaceae</taxon>
    </lineage>
</organism>
<reference evidence="2" key="1">
    <citation type="journal article" date="2019" name="Int. J. Syst. Evol. Microbiol.">
        <title>The Global Catalogue of Microorganisms (GCM) 10K type strain sequencing project: providing services to taxonomists for standard genome sequencing and annotation.</title>
        <authorList>
            <consortium name="The Broad Institute Genomics Platform"/>
            <consortium name="The Broad Institute Genome Sequencing Center for Infectious Disease"/>
            <person name="Wu L."/>
            <person name="Ma J."/>
        </authorList>
    </citation>
    <scope>NUCLEOTIDE SEQUENCE [LARGE SCALE GENOMIC DNA]</scope>
    <source>
        <strain evidence="2">ZS-22-S1</strain>
    </source>
</reference>
<dbReference type="RefSeq" id="WP_378058988.1">
    <property type="nucleotide sequence ID" value="NZ_JBHSIS010000017.1"/>
</dbReference>